<dbReference type="OrthoDB" id="8175892at2"/>
<feature type="compositionally biased region" description="Polar residues" evidence="1">
    <location>
        <begin position="213"/>
        <end position="224"/>
    </location>
</feature>
<protein>
    <submittedName>
        <fullName evidence="2">Uncharacterized protein</fullName>
    </submittedName>
</protein>
<gene>
    <name evidence="2" type="ORF">FBR43_07215</name>
</gene>
<accession>A0A4V5PW74</accession>
<dbReference type="EMBL" id="SWKR01000002">
    <property type="protein sequence ID" value="TKD50578.1"/>
    <property type="molecule type" value="Genomic_DNA"/>
</dbReference>
<evidence type="ECO:0000256" key="1">
    <source>
        <dbReference type="SAM" id="MobiDB-lite"/>
    </source>
</evidence>
<sequence>MTFAQTEIGFAPGLFANRSRRASKARWVDGDFVRFRDGVPAQMGGWVAADVDGGPIEGKARDMFAWQPNTLFASYAALGTHSHVYRYDGSMLIDITPTTIVEGYESATIGMGYSVGPFGGGAYGTPRTSGGIPLKATTWTFDAFGEILLGCFTGDGSIYEHSPYDADPMTLVANAPKAAAICVSDERHVFAFGCDGNPNLVRWSDRENRSDWSPRSSNRAGSYDMQATSPFQCGRRVAGSVLAWTQTELFEFAPLSNALVYSQRRIGSNCGALGPHAVAVLNDARGGLAYWMGRDNFFVFDGIVRPLPCELWDYVYRDINLDQRVKCVARTNVEFGEVWFFYPSAGSAEVDRAVVFSYETGTWTKGTLPRLAWLDAGIFPKPLGVDAAGVIFQHEVGDDAAGDPIPSFVLSHPLTIGVGERLTELSAFWPDLEPGSGGCDLTVIARDYPGGPPMSFGPYPFDSSVEKIDLSIAAREVQLRIAGVSGRWELGAPLLTIQGGGLR</sequence>
<name>A0A4V5PW74_9SPHN</name>
<organism evidence="2 3">
    <name type="scientific">Sphingomonas baiyangensis</name>
    <dbReference type="NCBI Taxonomy" id="2572576"/>
    <lineage>
        <taxon>Bacteria</taxon>
        <taxon>Pseudomonadati</taxon>
        <taxon>Pseudomonadota</taxon>
        <taxon>Alphaproteobacteria</taxon>
        <taxon>Sphingomonadales</taxon>
        <taxon>Sphingomonadaceae</taxon>
        <taxon>Sphingomonas</taxon>
    </lineage>
</organism>
<keyword evidence="3" id="KW-1185">Reference proteome</keyword>
<proteinExistence type="predicted"/>
<evidence type="ECO:0000313" key="2">
    <source>
        <dbReference type="EMBL" id="TKD50578.1"/>
    </source>
</evidence>
<dbReference type="RefSeq" id="WP_136942521.1">
    <property type="nucleotide sequence ID" value="NZ_SWKR01000002.1"/>
</dbReference>
<comment type="caution">
    <text evidence="2">The sequence shown here is derived from an EMBL/GenBank/DDBJ whole genome shotgun (WGS) entry which is preliminary data.</text>
</comment>
<reference evidence="2 3" key="1">
    <citation type="submission" date="2019-04" db="EMBL/GenBank/DDBJ databases">
        <authorList>
            <person name="Yang Y."/>
            <person name="Wei D."/>
        </authorList>
    </citation>
    <scope>NUCLEOTIDE SEQUENCE [LARGE SCALE GENOMIC DNA]</scope>
    <source>
        <strain evidence="2 3">L-1-4w-11</strain>
    </source>
</reference>
<evidence type="ECO:0000313" key="3">
    <source>
        <dbReference type="Proteomes" id="UP000309138"/>
    </source>
</evidence>
<dbReference type="Proteomes" id="UP000309138">
    <property type="component" value="Unassembled WGS sequence"/>
</dbReference>
<dbReference type="AlphaFoldDB" id="A0A4V5PW74"/>
<feature type="region of interest" description="Disordered" evidence="1">
    <location>
        <begin position="205"/>
        <end position="224"/>
    </location>
</feature>